<keyword evidence="3" id="KW-0614">Plasmid</keyword>
<sequence length="356" mass="38770">MTLSERGKDFHSTLPNTSPPGGHISAPPSRLPLTPPPLHSLPLCSRSTFPSPFCASLCGRWIWCICRPKLEGAFGRALYRLACTQPGRETCQGCPLQSLCPYGLSYTPRLPQSLQVASLGTPPRPIIFRVAYGEERSLAPGELLSFGLVVVGRAVAQLPYLLAALREVGREGLGLRRGRLELEEVRSVQPYTGEEVTLLRGGELGVNLAPLLLGASDGPPVSGHRLRLQLHSPLHIKAGGGLARELHFPVLLRALQRRMSNLEQLYGGALSRGADFTQLPLLARRIETVRQDLHLVSQLRKGSRPHQQTTMEGLVGTVDYRGDFTPFASLLRLGEQLGVGKWAHFGAGLYDLEALP</sequence>
<accession>Q1J2Q0</accession>
<evidence type="ECO:0000259" key="2">
    <source>
        <dbReference type="Pfam" id="PF10040"/>
    </source>
</evidence>
<dbReference type="eggNOG" id="COG5551">
    <property type="taxonomic scope" value="Bacteria"/>
</dbReference>
<proteinExistence type="predicted"/>
<dbReference type="EMBL" id="CP000358">
    <property type="protein sequence ID" value="ABF44234.1"/>
    <property type="molecule type" value="Genomic_DNA"/>
</dbReference>
<gene>
    <name evidence="3" type="ordered locus">Dgeo_2802</name>
</gene>
<geneLocation type="plasmid" evidence="3 4">
    <name>pDGEO01</name>
</geneLocation>
<dbReference type="Gene3D" id="3.30.70.1900">
    <property type="match status" value="1"/>
</dbReference>
<keyword evidence="4" id="KW-1185">Reference proteome</keyword>
<evidence type="ECO:0000313" key="4">
    <source>
        <dbReference type="Proteomes" id="UP000002431"/>
    </source>
</evidence>
<organism evidence="3 4">
    <name type="scientific">Deinococcus geothermalis (strain DSM 11300 / CIP 105573 / AG-3a)</name>
    <dbReference type="NCBI Taxonomy" id="319795"/>
    <lineage>
        <taxon>Bacteria</taxon>
        <taxon>Thermotogati</taxon>
        <taxon>Deinococcota</taxon>
        <taxon>Deinococci</taxon>
        <taxon>Deinococcales</taxon>
        <taxon>Deinococcaceae</taxon>
        <taxon>Deinococcus</taxon>
    </lineage>
</organism>
<protein>
    <recommendedName>
        <fullName evidence="2">CRISPR-associated protein Cas6 C-terminal domain-containing protein</fullName>
    </recommendedName>
</protein>
<dbReference type="AlphaFoldDB" id="Q1J2Q0"/>
<dbReference type="HOGENOM" id="CLU_050021_0_0_0"/>
<feature type="region of interest" description="Disordered" evidence="1">
    <location>
        <begin position="1"/>
        <end position="31"/>
    </location>
</feature>
<dbReference type="Pfam" id="PF10040">
    <property type="entry name" value="CRISPR_Cas6"/>
    <property type="match status" value="1"/>
</dbReference>
<name>Q1J2Q0_DEIGD</name>
<feature type="compositionally biased region" description="Basic and acidic residues" evidence="1">
    <location>
        <begin position="1"/>
        <end position="11"/>
    </location>
</feature>
<reference evidence="3" key="1">
    <citation type="submission" date="2006-04" db="EMBL/GenBank/DDBJ databases">
        <title>Complete sequence of plasmid1 pDGEO01 of Deinococcus geothermalis DSM 11300.</title>
        <authorList>
            <consortium name="US DOE Joint Genome Institute"/>
            <person name="Copeland A."/>
            <person name="Lucas S."/>
            <person name="Lapidus A."/>
            <person name="Barry K."/>
            <person name="Detter J.C."/>
            <person name="Glavina del Rio T."/>
            <person name="Hammon N."/>
            <person name="Israni S."/>
            <person name="Dalin E."/>
            <person name="Tice H."/>
            <person name="Pitluck S."/>
            <person name="Brettin T."/>
            <person name="Bruce D."/>
            <person name="Han C."/>
            <person name="Tapia R."/>
            <person name="Saunders E."/>
            <person name="Gilna P."/>
            <person name="Schmutz J."/>
            <person name="Larimer F."/>
            <person name="Land M."/>
            <person name="Hauser L."/>
            <person name="Kyrpides N."/>
            <person name="Kim E."/>
            <person name="Daly M.J."/>
            <person name="Fredrickson J.K."/>
            <person name="Makarova K.S."/>
            <person name="Gaidamakova E.K."/>
            <person name="Zhai M."/>
            <person name="Richardson P."/>
        </authorList>
    </citation>
    <scope>NUCLEOTIDE SEQUENCE</scope>
    <source>
        <strain evidence="3">DSM 11300</strain>
        <plasmid evidence="3">pDGEO01</plasmid>
    </source>
</reference>
<dbReference type="Proteomes" id="UP000002431">
    <property type="component" value="Plasmid pDGEO01"/>
</dbReference>
<evidence type="ECO:0000256" key="1">
    <source>
        <dbReference type="SAM" id="MobiDB-lite"/>
    </source>
</evidence>
<dbReference type="InterPro" id="IPR019267">
    <property type="entry name" value="CRISPR-assoc_Cas6_C"/>
</dbReference>
<evidence type="ECO:0000313" key="3">
    <source>
        <dbReference type="EMBL" id="ABF44234.1"/>
    </source>
</evidence>
<feature type="domain" description="CRISPR-associated protein Cas6 C-terminal" evidence="2">
    <location>
        <begin position="228"/>
        <end position="348"/>
    </location>
</feature>
<dbReference type="KEGG" id="dge:Dgeo_2802"/>